<evidence type="ECO:0000256" key="6">
    <source>
        <dbReference type="ARBA" id="ARBA00023246"/>
    </source>
</evidence>
<name>A0AA39KMN6_MICHY</name>
<feature type="domain" description="Platelet-derived growth factor (PDGF) family profile" evidence="10">
    <location>
        <begin position="103"/>
        <end position="205"/>
    </location>
</feature>
<dbReference type="InterPro" id="IPR004153">
    <property type="entry name" value="CXCXC_repeat"/>
</dbReference>
<dbReference type="SMART" id="SM00141">
    <property type="entry name" value="PDGF"/>
    <property type="match status" value="1"/>
</dbReference>
<dbReference type="GO" id="GO:0005615">
    <property type="term" value="C:extracellular space"/>
    <property type="evidence" value="ECO:0007669"/>
    <property type="project" value="TreeGrafter"/>
</dbReference>
<feature type="signal peptide" evidence="9">
    <location>
        <begin position="1"/>
        <end position="20"/>
    </location>
</feature>
<evidence type="ECO:0000259" key="10">
    <source>
        <dbReference type="PROSITE" id="PS50278"/>
    </source>
</evidence>
<proteinExistence type="inferred from homology"/>
<dbReference type="Pfam" id="PF00341">
    <property type="entry name" value="PDGF"/>
    <property type="match status" value="1"/>
</dbReference>
<feature type="compositionally biased region" description="Polar residues" evidence="8">
    <location>
        <begin position="281"/>
        <end position="303"/>
    </location>
</feature>
<evidence type="ECO:0000256" key="3">
    <source>
        <dbReference type="ARBA" id="ARBA00022525"/>
    </source>
</evidence>
<evidence type="ECO:0000256" key="1">
    <source>
        <dbReference type="ARBA" id="ARBA00004613"/>
    </source>
</evidence>
<dbReference type="InterPro" id="IPR029034">
    <property type="entry name" value="Cystine-knot_cytokine"/>
</dbReference>
<dbReference type="Pfam" id="PF03128">
    <property type="entry name" value="CXCXC"/>
    <property type="match status" value="1"/>
</dbReference>
<dbReference type="EMBL" id="JAQQBR010001832">
    <property type="protein sequence ID" value="KAK0166961.1"/>
    <property type="molecule type" value="Genomic_DNA"/>
</dbReference>
<dbReference type="InterPro" id="IPR000072">
    <property type="entry name" value="PDGF/VEGF_dom"/>
</dbReference>
<comment type="caution">
    <text evidence="11">The sequence shown here is derived from an EMBL/GenBank/DDBJ whole genome shotgun (WGS) entry which is preliminary data.</text>
</comment>
<dbReference type="AlphaFoldDB" id="A0AA39KMN6"/>
<evidence type="ECO:0000313" key="11">
    <source>
        <dbReference type="EMBL" id="KAK0166961.1"/>
    </source>
</evidence>
<dbReference type="PANTHER" id="PTHR11633:SF1">
    <property type="entry name" value="LD28763P"/>
    <property type="match status" value="1"/>
</dbReference>
<evidence type="ECO:0000256" key="7">
    <source>
        <dbReference type="RuleBase" id="RU003818"/>
    </source>
</evidence>
<dbReference type="Gene3D" id="2.10.90.10">
    <property type="entry name" value="Cystine-knot cytokines"/>
    <property type="match status" value="1"/>
</dbReference>
<gene>
    <name evidence="11" type="ORF">PV327_004425</name>
</gene>
<evidence type="ECO:0000256" key="4">
    <source>
        <dbReference type="ARBA" id="ARBA00022729"/>
    </source>
</evidence>
<keyword evidence="6" id="KW-0497">Mitogen</keyword>
<feature type="region of interest" description="Disordered" evidence="8">
    <location>
        <begin position="281"/>
        <end position="316"/>
    </location>
</feature>
<comment type="similarity">
    <text evidence="2 7">Belongs to the PDGF/VEGF growth factor family.</text>
</comment>
<dbReference type="GO" id="GO:0016020">
    <property type="term" value="C:membrane"/>
    <property type="evidence" value="ECO:0007669"/>
    <property type="project" value="InterPro"/>
</dbReference>
<feature type="chain" id="PRO_5041386011" description="Platelet-derived growth factor (PDGF) family profile domain-containing protein" evidence="9">
    <location>
        <begin position="21"/>
        <end position="316"/>
    </location>
</feature>
<evidence type="ECO:0000256" key="9">
    <source>
        <dbReference type="SAM" id="SignalP"/>
    </source>
</evidence>
<keyword evidence="5 7" id="KW-0339">Growth factor</keyword>
<reference evidence="11" key="2">
    <citation type="submission" date="2023-03" db="EMBL/GenBank/DDBJ databases">
        <authorList>
            <person name="Inwood S.N."/>
            <person name="Skelly J.G."/>
            <person name="Guhlin J."/>
            <person name="Harrop T.W.R."/>
            <person name="Goldson S.G."/>
            <person name="Dearden P.K."/>
        </authorList>
    </citation>
    <scope>NUCLEOTIDE SEQUENCE</scope>
    <source>
        <strain evidence="11">Lincoln</strain>
        <tissue evidence="11">Whole body</tissue>
    </source>
</reference>
<keyword evidence="3" id="KW-0964">Secreted</keyword>
<dbReference type="GO" id="GO:0008284">
    <property type="term" value="P:positive regulation of cell population proliferation"/>
    <property type="evidence" value="ECO:0007669"/>
    <property type="project" value="TreeGrafter"/>
</dbReference>
<evidence type="ECO:0000313" key="12">
    <source>
        <dbReference type="Proteomes" id="UP001168972"/>
    </source>
</evidence>
<protein>
    <recommendedName>
        <fullName evidence="10">Platelet-derived growth factor (PDGF) family profile domain-containing protein</fullName>
    </recommendedName>
</protein>
<dbReference type="GO" id="GO:0070851">
    <property type="term" value="F:growth factor receptor binding"/>
    <property type="evidence" value="ECO:0007669"/>
    <property type="project" value="TreeGrafter"/>
</dbReference>
<reference evidence="11" key="1">
    <citation type="journal article" date="2023" name="bioRxiv">
        <title>Scaffold-level genome assemblies of two parasitoid biocontrol wasps reveal the parthenogenesis mechanism and an associated novel virus.</title>
        <authorList>
            <person name="Inwood S."/>
            <person name="Skelly J."/>
            <person name="Guhlin J."/>
            <person name="Harrop T."/>
            <person name="Goldson S."/>
            <person name="Dearden P."/>
        </authorList>
    </citation>
    <scope>NUCLEOTIDE SEQUENCE</scope>
    <source>
        <strain evidence="11">Lincoln</strain>
        <tissue evidence="11">Whole body</tissue>
    </source>
</reference>
<accession>A0AA39KMN6</accession>
<comment type="subcellular location">
    <subcellularLocation>
        <location evidence="1">Secreted</location>
    </subcellularLocation>
</comment>
<dbReference type="GO" id="GO:0051781">
    <property type="term" value="P:positive regulation of cell division"/>
    <property type="evidence" value="ECO:0007669"/>
    <property type="project" value="UniProtKB-KW"/>
</dbReference>
<dbReference type="PROSITE" id="PS50278">
    <property type="entry name" value="PDGF_2"/>
    <property type="match status" value="1"/>
</dbReference>
<keyword evidence="4 9" id="KW-0732">Signal</keyword>
<dbReference type="GO" id="GO:0008083">
    <property type="term" value="F:growth factor activity"/>
    <property type="evidence" value="ECO:0007669"/>
    <property type="project" value="UniProtKB-KW"/>
</dbReference>
<evidence type="ECO:0000256" key="2">
    <source>
        <dbReference type="ARBA" id="ARBA00006686"/>
    </source>
</evidence>
<keyword evidence="12" id="KW-1185">Reference proteome</keyword>
<dbReference type="SUPFAM" id="SSF57501">
    <property type="entry name" value="Cystine-knot cytokines"/>
    <property type="match status" value="1"/>
</dbReference>
<sequence>MWSDNIKLWIVLTIFHTGESQYAEYYGNPGDIMFPGPIQSSYNQKINYNPQLPARTNCQSANLQLTIAKELKDIETVEDFIRFMSSKPGTGRELLLSKRFGDENERSSTVIETKPAKCKPIITVVPFRNENTAPSVSYWPSCTHIDRCDGCCNTEFWSCQPVNKTSLNHKVFKFHVTETGEFNFQGEEIIPLEKHTSCQCLCRVKAEHCSIKQRYLEDSCKCECINTDEMEKCNNDPSTKIWNPDRCECDCRSITECNSKHDFNPQTCRCEKSPDYITRNYSSRRTQTEITPSFKSSAITLPSASDPRRKHKDEDQ</sequence>
<evidence type="ECO:0000256" key="5">
    <source>
        <dbReference type="ARBA" id="ARBA00023030"/>
    </source>
</evidence>
<dbReference type="Proteomes" id="UP001168972">
    <property type="component" value="Unassembled WGS sequence"/>
</dbReference>
<organism evidence="11 12">
    <name type="scientific">Microctonus hyperodae</name>
    <name type="common">Parasitoid wasp</name>
    <dbReference type="NCBI Taxonomy" id="165561"/>
    <lineage>
        <taxon>Eukaryota</taxon>
        <taxon>Metazoa</taxon>
        <taxon>Ecdysozoa</taxon>
        <taxon>Arthropoda</taxon>
        <taxon>Hexapoda</taxon>
        <taxon>Insecta</taxon>
        <taxon>Pterygota</taxon>
        <taxon>Neoptera</taxon>
        <taxon>Endopterygota</taxon>
        <taxon>Hymenoptera</taxon>
        <taxon>Apocrita</taxon>
        <taxon>Ichneumonoidea</taxon>
        <taxon>Braconidae</taxon>
        <taxon>Euphorinae</taxon>
        <taxon>Microctonus</taxon>
    </lineage>
</organism>
<dbReference type="PANTHER" id="PTHR11633">
    <property type="entry name" value="PLATELET-DERIVED GROWTH FACTOR"/>
    <property type="match status" value="1"/>
</dbReference>
<evidence type="ECO:0000256" key="8">
    <source>
        <dbReference type="SAM" id="MobiDB-lite"/>
    </source>
</evidence>